<evidence type="ECO:0000256" key="1">
    <source>
        <dbReference type="ARBA" id="ARBA00004239"/>
    </source>
</evidence>
<dbReference type="PROSITE" id="PS51275">
    <property type="entry name" value="PEPTIDASE_C26_GGH"/>
    <property type="match status" value="1"/>
</dbReference>
<feature type="active site" description="Proton donor" evidence="6">
    <location>
        <position position="177"/>
    </location>
</feature>
<feature type="domain" description="Glutamine amidotransferase" evidence="8">
    <location>
        <begin position="8"/>
        <end position="184"/>
    </location>
</feature>
<dbReference type="GO" id="GO:0005773">
    <property type="term" value="C:vacuole"/>
    <property type="evidence" value="ECO:0007669"/>
    <property type="project" value="TreeGrafter"/>
</dbReference>
<evidence type="ECO:0000256" key="2">
    <source>
        <dbReference type="ARBA" id="ARBA00011083"/>
    </source>
</evidence>
<accession>A0AAW0MJ87</accession>
<dbReference type="GO" id="GO:0046900">
    <property type="term" value="P:tetrahydrofolylpolyglutamate metabolic process"/>
    <property type="evidence" value="ECO:0007669"/>
    <property type="project" value="TreeGrafter"/>
</dbReference>
<evidence type="ECO:0000256" key="7">
    <source>
        <dbReference type="PROSITE-ProRule" id="PRU00607"/>
    </source>
</evidence>
<feature type="active site" evidence="7">
    <location>
        <position position="177"/>
    </location>
</feature>
<evidence type="ECO:0000256" key="4">
    <source>
        <dbReference type="ARBA" id="ARBA00022729"/>
    </source>
</evidence>
<comment type="caution">
    <text evidence="9">The sequence shown here is derived from an EMBL/GenBank/DDBJ whole genome shotgun (WGS) entry which is preliminary data.</text>
</comment>
<dbReference type="FunFam" id="3.40.50.880:FF:000024">
    <property type="entry name" value="Folate gamma-glutamyl hydrolase"/>
    <property type="match status" value="1"/>
</dbReference>
<evidence type="ECO:0000256" key="3">
    <source>
        <dbReference type="ARBA" id="ARBA00022525"/>
    </source>
</evidence>
<keyword evidence="10" id="KW-1185">Reference proteome</keyword>
<gene>
    <name evidence="9" type="ORF">WMY93_031191</name>
</gene>
<dbReference type="Pfam" id="PF00117">
    <property type="entry name" value="GATase"/>
    <property type="match status" value="1"/>
</dbReference>
<proteinExistence type="inferred from homology"/>
<comment type="subcellular location">
    <subcellularLocation>
        <location evidence="1">Secreted</location>
        <location evidence="1">Extracellular space</location>
    </subcellularLocation>
</comment>
<dbReference type="PANTHER" id="PTHR11315:SF20">
    <property type="entry name" value="GAMMA-GLUTAMYL HYDROLASE"/>
    <property type="match status" value="1"/>
</dbReference>
<dbReference type="EMBL" id="JBBPFD010000577">
    <property type="protein sequence ID" value="KAK7878194.1"/>
    <property type="molecule type" value="Genomic_DNA"/>
</dbReference>
<dbReference type="InterPro" id="IPR015527">
    <property type="entry name" value="Pept_C26_g-glut_hydrolase"/>
</dbReference>
<evidence type="ECO:0000259" key="8">
    <source>
        <dbReference type="Pfam" id="PF00117"/>
    </source>
</evidence>
<feature type="active site" description="Nucleophile" evidence="6 7">
    <location>
        <position position="67"/>
    </location>
</feature>
<keyword evidence="3" id="KW-0964">Secreted</keyword>
<reference evidence="10" key="1">
    <citation type="submission" date="2024-04" db="EMBL/GenBank/DDBJ databases">
        <title>Salinicola lusitanus LLJ914,a marine bacterium isolated from the Okinawa Trough.</title>
        <authorList>
            <person name="Li J."/>
        </authorList>
    </citation>
    <scope>NUCLEOTIDE SEQUENCE [LARGE SCALE GENOMIC DNA]</scope>
</reference>
<protein>
    <recommendedName>
        <fullName evidence="7">folate gamma-glutamyl hydrolase</fullName>
        <ecNumber evidence="7">3.4.19.9</ecNumber>
    </recommendedName>
</protein>
<evidence type="ECO:0000256" key="5">
    <source>
        <dbReference type="ARBA" id="ARBA00022801"/>
    </source>
</evidence>
<dbReference type="InterPro" id="IPR029062">
    <property type="entry name" value="Class_I_gatase-like"/>
</dbReference>
<dbReference type="Gene3D" id="3.40.50.880">
    <property type="match status" value="1"/>
</dbReference>
<dbReference type="PROSITE" id="PS51273">
    <property type="entry name" value="GATASE_TYPE_1"/>
    <property type="match status" value="1"/>
</dbReference>
<evidence type="ECO:0000256" key="6">
    <source>
        <dbReference type="PIRSR" id="PIRSR615527-1"/>
    </source>
</evidence>
<keyword evidence="4" id="KW-0732">Signal</keyword>
<dbReference type="EC" id="3.4.19.9" evidence="7"/>
<evidence type="ECO:0000313" key="9">
    <source>
        <dbReference type="EMBL" id="KAK7878194.1"/>
    </source>
</evidence>
<sequence>MTKSCFEWIDQTEEEYTKLFNSINGFFLPGGAASIFDSGYQKAATIFYKLAVEANKKGDYFPIWGTCLGFEQLAVITAQKDVLVRTNTSRVSLPLNFTREANGSRLFKDFSPEMMKALATEPMTINAHKWSVSMETYYENADLNRFYKVLSTNTDGENRVYFYIEANDYPFYGVQWHPEKNPYEWTRDFYVHTPTSIRMTFYFAEFFVNEARKNKHSFENEKAVRDLLIYHFHPNYTGETSSVFEQKYFFYDNFLKKEDEPRAEDLFSGSSAQTVTHINIVLVTAAFFTLVCGEMW</sequence>
<evidence type="ECO:0000313" key="10">
    <source>
        <dbReference type="Proteomes" id="UP001460270"/>
    </source>
</evidence>
<dbReference type="Proteomes" id="UP001460270">
    <property type="component" value="Unassembled WGS sequence"/>
</dbReference>
<dbReference type="GO" id="GO:0034722">
    <property type="term" value="F:gamma-glutamyl-peptidase activity"/>
    <property type="evidence" value="ECO:0007669"/>
    <property type="project" value="UniProtKB-UniRule"/>
</dbReference>
<organism evidence="9 10">
    <name type="scientific">Mugilogobius chulae</name>
    <name type="common">yellowstripe goby</name>
    <dbReference type="NCBI Taxonomy" id="88201"/>
    <lineage>
        <taxon>Eukaryota</taxon>
        <taxon>Metazoa</taxon>
        <taxon>Chordata</taxon>
        <taxon>Craniata</taxon>
        <taxon>Vertebrata</taxon>
        <taxon>Euteleostomi</taxon>
        <taxon>Actinopterygii</taxon>
        <taxon>Neopterygii</taxon>
        <taxon>Teleostei</taxon>
        <taxon>Neoteleostei</taxon>
        <taxon>Acanthomorphata</taxon>
        <taxon>Gobiaria</taxon>
        <taxon>Gobiiformes</taxon>
        <taxon>Gobioidei</taxon>
        <taxon>Gobiidae</taxon>
        <taxon>Gobionellinae</taxon>
        <taxon>Mugilogobius</taxon>
    </lineage>
</organism>
<comment type="catalytic activity">
    <reaction evidence="7">
        <text>(6S)-5,6,7,8-tetrahydrofolyl-(gamma-L-Glu)(n) + (n-1) H2O = (6S)-5,6,7,8-tetrahydrofolate + (n-1) L-glutamate</text>
        <dbReference type="Rhea" id="RHEA:56784"/>
        <dbReference type="Rhea" id="RHEA-COMP:14738"/>
        <dbReference type="ChEBI" id="CHEBI:15377"/>
        <dbReference type="ChEBI" id="CHEBI:29985"/>
        <dbReference type="ChEBI" id="CHEBI:57453"/>
        <dbReference type="ChEBI" id="CHEBI:141005"/>
        <dbReference type="EC" id="3.4.19.9"/>
    </reaction>
</comment>
<dbReference type="SUPFAM" id="SSF52317">
    <property type="entry name" value="Class I glutamine amidotransferase-like"/>
    <property type="match status" value="1"/>
</dbReference>
<dbReference type="GO" id="GO:0005576">
    <property type="term" value="C:extracellular region"/>
    <property type="evidence" value="ECO:0007669"/>
    <property type="project" value="UniProtKB-SubCell"/>
</dbReference>
<keyword evidence="5 7" id="KW-0378">Hydrolase</keyword>
<dbReference type="AlphaFoldDB" id="A0AAW0MJ87"/>
<name>A0AAW0MJ87_9GOBI</name>
<comment type="similarity">
    <text evidence="2">Belongs to the peptidase C26 family.</text>
</comment>
<dbReference type="PANTHER" id="PTHR11315">
    <property type="entry name" value="PROTEASE FAMILY C26 GAMMA-GLUTAMYL HYDROLASE"/>
    <property type="match status" value="1"/>
</dbReference>
<dbReference type="InterPro" id="IPR017926">
    <property type="entry name" value="GATASE"/>
</dbReference>